<gene>
    <name evidence="2" type="ORF">AYBTSS11_LOCUS26943</name>
</gene>
<feature type="region of interest" description="Disordered" evidence="1">
    <location>
        <begin position="127"/>
        <end position="177"/>
    </location>
</feature>
<keyword evidence="3" id="KW-1185">Reference proteome</keyword>
<sequence>MEEFRQLIENQQQRRRGRSPRQNHGGSQEWSRTPSHSISQLSRGSHVRRHYTAGGVERIEQGFALSVEKDGVMIIKTGIRAIYNSQIHCGGRKWGSSGAKRVLPRIEVAGPREEVSVIGIRVQLDATEEDGGQGSNSGERGRKSTIHSGCNAIQGEGEPDEANYNAYQDIGGYSDGA</sequence>
<organism evidence="2 3">
    <name type="scientific">Sphenostylis stenocarpa</name>
    <dbReference type="NCBI Taxonomy" id="92480"/>
    <lineage>
        <taxon>Eukaryota</taxon>
        <taxon>Viridiplantae</taxon>
        <taxon>Streptophyta</taxon>
        <taxon>Embryophyta</taxon>
        <taxon>Tracheophyta</taxon>
        <taxon>Spermatophyta</taxon>
        <taxon>Magnoliopsida</taxon>
        <taxon>eudicotyledons</taxon>
        <taxon>Gunneridae</taxon>
        <taxon>Pentapetalae</taxon>
        <taxon>rosids</taxon>
        <taxon>fabids</taxon>
        <taxon>Fabales</taxon>
        <taxon>Fabaceae</taxon>
        <taxon>Papilionoideae</taxon>
        <taxon>50 kb inversion clade</taxon>
        <taxon>NPAAA clade</taxon>
        <taxon>indigoferoid/millettioid clade</taxon>
        <taxon>Phaseoleae</taxon>
        <taxon>Sphenostylis</taxon>
    </lineage>
</organism>
<dbReference type="Proteomes" id="UP001189624">
    <property type="component" value="Chromosome 9"/>
</dbReference>
<feature type="compositionally biased region" description="Polar residues" evidence="1">
    <location>
        <begin position="24"/>
        <end position="43"/>
    </location>
</feature>
<dbReference type="EMBL" id="OY731406">
    <property type="protein sequence ID" value="CAJ1974858.1"/>
    <property type="molecule type" value="Genomic_DNA"/>
</dbReference>
<name>A0AA86VTQ9_9FABA</name>
<evidence type="ECO:0000256" key="1">
    <source>
        <dbReference type="SAM" id="MobiDB-lite"/>
    </source>
</evidence>
<feature type="region of interest" description="Disordered" evidence="1">
    <location>
        <begin position="1"/>
        <end position="46"/>
    </location>
</feature>
<reference evidence="2" key="1">
    <citation type="submission" date="2023-10" db="EMBL/GenBank/DDBJ databases">
        <authorList>
            <person name="Domelevo Entfellner J.-B."/>
        </authorList>
    </citation>
    <scope>NUCLEOTIDE SEQUENCE</scope>
</reference>
<evidence type="ECO:0000313" key="2">
    <source>
        <dbReference type="EMBL" id="CAJ1974858.1"/>
    </source>
</evidence>
<proteinExistence type="predicted"/>
<evidence type="ECO:0000313" key="3">
    <source>
        <dbReference type="Proteomes" id="UP001189624"/>
    </source>
</evidence>
<dbReference type="AlphaFoldDB" id="A0AA86VTQ9"/>
<accession>A0AA86VTQ9</accession>
<dbReference type="Gramene" id="rna-AYBTSS11_LOCUS26943">
    <property type="protein sequence ID" value="CAJ1974858.1"/>
    <property type="gene ID" value="gene-AYBTSS11_LOCUS26943"/>
</dbReference>
<protein>
    <submittedName>
        <fullName evidence="2">Uncharacterized protein</fullName>
    </submittedName>
</protein>